<evidence type="ECO:0000256" key="18">
    <source>
        <dbReference type="SAM" id="SignalP"/>
    </source>
</evidence>
<evidence type="ECO:0000256" key="6">
    <source>
        <dbReference type="ARBA" id="ARBA00022729"/>
    </source>
</evidence>
<dbReference type="SMART" id="SM00079">
    <property type="entry name" value="PBPe"/>
    <property type="match status" value="1"/>
</dbReference>
<feature type="signal peptide" evidence="18">
    <location>
        <begin position="1"/>
        <end position="23"/>
    </location>
</feature>
<reference evidence="20" key="1">
    <citation type="submission" date="2021-01" db="EMBL/GenBank/DDBJ databases">
        <authorList>
            <person name="Lovell J.T."/>
            <person name="Bentley N."/>
            <person name="Bhattarai G."/>
            <person name="Jenkins J.W."/>
            <person name="Sreedasyam A."/>
            <person name="Alarcon Y."/>
            <person name="Bock C."/>
            <person name="Boston L."/>
            <person name="Carlson J."/>
            <person name="Cervantes K."/>
            <person name="Clermont K."/>
            <person name="Krom N."/>
            <person name="Kubenka K."/>
            <person name="Mamidi S."/>
            <person name="Mattison C."/>
            <person name="Monteros M."/>
            <person name="Pisani C."/>
            <person name="Plott C."/>
            <person name="Rajasekar S."/>
            <person name="Rhein H.S."/>
            <person name="Rohla C."/>
            <person name="Song M."/>
            <person name="Hilaire R.S."/>
            <person name="Shu S."/>
            <person name="Wells L."/>
            <person name="Wang X."/>
            <person name="Webber J."/>
            <person name="Heerema R.J."/>
            <person name="Klein P."/>
            <person name="Conner P."/>
            <person name="Grauke L."/>
            <person name="Grimwood J."/>
            <person name="Schmutz J."/>
            <person name="Randall J.J."/>
        </authorList>
    </citation>
    <scope>NUCLEOTIDE SEQUENCE</scope>
    <source>
        <tissue evidence="20">Leaf</tissue>
    </source>
</reference>
<keyword evidence="9 15" id="KW-0472">Membrane</keyword>
<dbReference type="InterPro" id="IPR001320">
    <property type="entry name" value="Iontro_rcpt_C"/>
</dbReference>
<dbReference type="GO" id="GO:0016020">
    <property type="term" value="C:membrane"/>
    <property type="evidence" value="ECO:0007669"/>
    <property type="project" value="UniProtKB-SubCell"/>
</dbReference>
<keyword evidence="7 17" id="KW-1133">Transmembrane helix</keyword>
<evidence type="ECO:0000313" key="20">
    <source>
        <dbReference type="EMBL" id="KAG6672231.1"/>
    </source>
</evidence>
<evidence type="ECO:0000256" key="16">
    <source>
        <dbReference type="SAM" id="MobiDB-lite"/>
    </source>
</evidence>
<evidence type="ECO:0000256" key="9">
    <source>
        <dbReference type="ARBA" id="ARBA00023136"/>
    </source>
</evidence>
<dbReference type="FunFam" id="3.40.190.10:FF:000195">
    <property type="entry name" value="Glutamate receptor 2.7"/>
    <property type="match status" value="1"/>
</dbReference>
<evidence type="ECO:0000256" key="13">
    <source>
        <dbReference type="ARBA" id="ARBA00023303"/>
    </source>
</evidence>
<evidence type="ECO:0000256" key="1">
    <source>
        <dbReference type="ARBA" id="ARBA00004141"/>
    </source>
</evidence>
<dbReference type="InterPro" id="IPR017103">
    <property type="entry name" value="Iontropic_Glu_rcpt_pln"/>
</dbReference>
<dbReference type="Pfam" id="PF01094">
    <property type="entry name" value="ANF_receptor"/>
    <property type="match status" value="1"/>
</dbReference>
<evidence type="ECO:0000259" key="19">
    <source>
        <dbReference type="SMART" id="SM00079"/>
    </source>
</evidence>
<dbReference type="InterPro" id="IPR019594">
    <property type="entry name" value="Glu/Gly-bd"/>
</dbReference>
<dbReference type="AlphaFoldDB" id="A0A922A596"/>
<feature type="domain" description="Ionotropic glutamate receptor C-terminal" evidence="19">
    <location>
        <begin position="467"/>
        <end position="817"/>
    </location>
</feature>
<evidence type="ECO:0000313" key="21">
    <source>
        <dbReference type="Proteomes" id="UP000811246"/>
    </source>
</evidence>
<comment type="subcellular location">
    <subcellularLocation>
        <location evidence="1">Membrane</location>
        <topology evidence="1">Multi-pass membrane protein</topology>
    </subcellularLocation>
</comment>
<dbReference type="EMBL" id="CM031840">
    <property type="protein sequence ID" value="KAG6672231.1"/>
    <property type="molecule type" value="Genomic_DNA"/>
</dbReference>
<dbReference type="InterPro" id="IPR044440">
    <property type="entry name" value="GABAb_receptor_plant_PBP1"/>
</dbReference>
<sequence>MIMSWNVPPRIAACYLLFFIVLSERIVIKAAKAQNTTVTPVDVGVILDLDGRNGKVGMSCINMALSDFYASHTHYKTRLVLNPRDSRNDVIQAAVAALYLIKNTEVKAIIGPQNSMQANFVIDLGNKSQVPIISFSATSPSLTSLRSPYFFRIAQNDSSQVKAISAIIQAFGWREAVPIYADNEYGEGIIPYLIDALQDIDVRVPYRSVISPLATDGEISGELYKLMTMQTRVFIVHMSHNLSSRVFTIAKEIGMMSEGYVWIITNGIANFVGSKERSVLASMQGVLGVKTYVPETKELESFTVRWKTKFQQDNPTITDIDLNVFGLWAYDAASALAMAVEKVGTTNLGVEKTNASSNLIDLESFEISQDGPKLREAIQDTKFTGLAGEFNLLNGQLQSSTFQIINVNGNGERQVGFWTPEDGLRRELNSKNTSKYSTSKNNLGPIIWPGDLTSVPKGWEIPTNRKKLRIGVPVKNGFSEFVKVIYDRSTDRTHVTGYCIDIFNAVMESLPYAVSYDFIPFAKPGGGSAGTYDDLVYQVFLQNFDAVVGDITIIANRSNFVDFTLPFTESGVSMVVPLRDNRSKNACVFLKPLSWDLGMTSGCFFVFTGFVVWLLEHRVNEDFRGPCSQQIGISLGYAFSAMVFAQREILINNCTRFVVIIWVFVVLILTQSYTASLASLLTVQQLQPTITEVKQLIKNGERVGYQRGSFVFGILKEMSFKESQFKQYNSIEECDELLSKGSANGGIAAAFDEIPFMKLFIGQYCSKYTMAASIYKTDGFGFVFPRGSPLVADVSRAILNVTEGEKMKEIESAWLEKQTNCEVSNAQVSSESLGLSSFWGLFLISGIASLSALIFSVSMFFYKERQHIFKPFGPGDSILGRIRLILRTFLERDLRSRTFRKKASLSLQDKKDIGSLNGIGAGQDSTSTRHLSNRSNCSTQMEIHSTSFEVSNVQTSEPAPTTVEIIENPTQEVQEPPKIDQENSSP</sequence>
<dbReference type="Pfam" id="PF00060">
    <property type="entry name" value="Lig_chan"/>
    <property type="match status" value="1"/>
</dbReference>
<keyword evidence="6 18" id="KW-0732">Signal</keyword>
<dbReference type="FunFam" id="3.40.190.10:FF:000103">
    <property type="entry name" value="Glutamate receptor"/>
    <property type="match status" value="1"/>
</dbReference>
<keyword evidence="12 15" id="KW-1071">Ligand-gated ion channel</keyword>
<dbReference type="CDD" id="cd13686">
    <property type="entry name" value="GluR_Plant"/>
    <property type="match status" value="1"/>
</dbReference>
<keyword evidence="11" id="KW-0325">Glycoprotein</keyword>
<evidence type="ECO:0000256" key="15">
    <source>
        <dbReference type="PIRNR" id="PIRNR037090"/>
    </source>
</evidence>
<dbReference type="FunFam" id="3.40.50.2300:FF:000195">
    <property type="entry name" value="Glutamate receptor"/>
    <property type="match status" value="1"/>
</dbReference>
<accession>A0A922A596</accession>
<feature type="compositionally biased region" description="Basic and acidic residues" evidence="16">
    <location>
        <begin position="975"/>
        <end position="986"/>
    </location>
</feature>
<comment type="similarity">
    <text evidence="2 15">Belongs to the glutamate-gated ion channel (TC 1.A.10.1) family.</text>
</comment>
<evidence type="ECO:0000256" key="5">
    <source>
        <dbReference type="ARBA" id="ARBA00022692"/>
    </source>
</evidence>
<evidence type="ECO:0000256" key="3">
    <source>
        <dbReference type="ARBA" id="ARBA00011095"/>
    </source>
</evidence>
<feature type="compositionally biased region" description="Polar residues" evidence="16">
    <location>
        <begin position="923"/>
        <end position="959"/>
    </location>
</feature>
<comment type="subunit">
    <text evidence="3">May form heteromers.</text>
</comment>
<dbReference type="Pfam" id="PF10613">
    <property type="entry name" value="Lig_chan-Glu_bd"/>
    <property type="match status" value="1"/>
</dbReference>
<evidence type="ECO:0000256" key="10">
    <source>
        <dbReference type="ARBA" id="ARBA00023170"/>
    </source>
</evidence>
<dbReference type="PANTHER" id="PTHR34836:SF1">
    <property type="entry name" value="OS09G0428600 PROTEIN"/>
    <property type="match status" value="1"/>
</dbReference>
<dbReference type="FunFam" id="3.40.50.2300:FF:000169">
    <property type="entry name" value="Glutamate receptor"/>
    <property type="match status" value="1"/>
</dbReference>
<comment type="function">
    <text evidence="15">Glutamate-gated receptor that probably acts as non-selective cation channel.</text>
</comment>
<gene>
    <name evidence="20" type="ORF">I3842_16G047400</name>
</gene>
<evidence type="ECO:0000256" key="12">
    <source>
        <dbReference type="ARBA" id="ARBA00023286"/>
    </source>
</evidence>
<keyword evidence="10 15" id="KW-0675">Receptor</keyword>
<comment type="caution">
    <text evidence="20">The sequence shown here is derived from an EMBL/GenBank/DDBJ whole genome shotgun (WGS) entry which is preliminary data.</text>
</comment>
<feature type="transmembrane region" description="Helical" evidence="17">
    <location>
        <begin position="838"/>
        <end position="862"/>
    </location>
</feature>
<evidence type="ECO:0000256" key="2">
    <source>
        <dbReference type="ARBA" id="ARBA00008685"/>
    </source>
</evidence>
<proteinExistence type="inferred from homology"/>
<feature type="transmembrane region" description="Helical" evidence="17">
    <location>
        <begin position="593"/>
        <end position="615"/>
    </location>
</feature>
<evidence type="ECO:0000256" key="4">
    <source>
        <dbReference type="ARBA" id="ARBA00022448"/>
    </source>
</evidence>
<evidence type="ECO:0000256" key="14">
    <source>
        <dbReference type="ARBA" id="ARBA00049638"/>
    </source>
</evidence>
<feature type="region of interest" description="Disordered" evidence="16">
    <location>
        <begin position="916"/>
        <end position="986"/>
    </location>
</feature>
<comment type="function">
    <text evidence="14">Glutamate-gated receptor that probably acts as a non-selective cation channel. May be involved in light-signal transduction and calcium homeostasis via the regulation of calcium influx into cells.</text>
</comment>
<feature type="chain" id="PRO_5037716103" description="Glutamate receptor" evidence="18">
    <location>
        <begin position="24"/>
        <end position="986"/>
    </location>
</feature>
<dbReference type="GO" id="GO:0015276">
    <property type="term" value="F:ligand-gated monoatomic ion channel activity"/>
    <property type="evidence" value="ECO:0007669"/>
    <property type="project" value="InterPro"/>
</dbReference>
<protein>
    <recommendedName>
        <fullName evidence="15">Glutamate receptor</fullName>
    </recommendedName>
</protein>
<evidence type="ECO:0000256" key="8">
    <source>
        <dbReference type="ARBA" id="ARBA00023065"/>
    </source>
</evidence>
<feature type="transmembrane region" description="Helical" evidence="17">
    <location>
        <begin position="657"/>
        <end position="681"/>
    </location>
</feature>
<dbReference type="CDD" id="cd19990">
    <property type="entry name" value="PBP1_GABAb_receptor_plant"/>
    <property type="match status" value="1"/>
</dbReference>
<organism evidence="20 21">
    <name type="scientific">Carya illinoinensis</name>
    <name type="common">Pecan</name>
    <dbReference type="NCBI Taxonomy" id="32201"/>
    <lineage>
        <taxon>Eukaryota</taxon>
        <taxon>Viridiplantae</taxon>
        <taxon>Streptophyta</taxon>
        <taxon>Embryophyta</taxon>
        <taxon>Tracheophyta</taxon>
        <taxon>Spermatophyta</taxon>
        <taxon>Magnoliopsida</taxon>
        <taxon>eudicotyledons</taxon>
        <taxon>Gunneridae</taxon>
        <taxon>Pentapetalae</taxon>
        <taxon>rosids</taxon>
        <taxon>fabids</taxon>
        <taxon>Fagales</taxon>
        <taxon>Juglandaceae</taxon>
        <taxon>Carya</taxon>
    </lineage>
</organism>
<dbReference type="PIRSF" id="PIRSF037090">
    <property type="entry name" value="Iontro_Glu-like_rcpt_pln"/>
    <property type="match status" value="1"/>
</dbReference>
<dbReference type="InterPro" id="IPR001828">
    <property type="entry name" value="ANF_lig-bd_rcpt"/>
</dbReference>
<dbReference type="PANTHER" id="PTHR34836">
    <property type="entry name" value="OS06G0188250 PROTEIN"/>
    <property type="match status" value="1"/>
</dbReference>
<dbReference type="InterPro" id="IPR015683">
    <property type="entry name" value="Ionotropic_Glu_rcpt"/>
</dbReference>
<dbReference type="Proteomes" id="UP000811246">
    <property type="component" value="Chromosome 16"/>
</dbReference>
<keyword evidence="13 15" id="KW-0407">Ion channel</keyword>
<evidence type="ECO:0000256" key="17">
    <source>
        <dbReference type="SAM" id="Phobius"/>
    </source>
</evidence>
<dbReference type="FunFam" id="1.10.287.70:FF:000037">
    <property type="entry name" value="Glutamate receptor"/>
    <property type="match status" value="1"/>
</dbReference>
<evidence type="ECO:0000256" key="11">
    <source>
        <dbReference type="ARBA" id="ARBA00023180"/>
    </source>
</evidence>
<evidence type="ECO:0000256" key="7">
    <source>
        <dbReference type="ARBA" id="ARBA00022989"/>
    </source>
</evidence>
<name>A0A922A596_CARIL</name>
<keyword evidence="8 15" id="KW-0406">Ion transport</keyword>
<keyword evidence="5 17" id="KW-0812">Transmembrane</keyword>
<keyword evidence="4 15" id="KW-0813">Transport</keyword>